<organism evidence="3 4">
    <name type="scientific">Sinorhizobium kostiense</name>
    <dbReference type="NCBI Taxonomy" id="76747"/>
    <lineage>
        <taxon>Bacteria</taxon>
        <taxon>Pseudomonadati</taxon>
        <taxon>Pseudomonadota</taxon>
        <taxon>Alphaproteobacteria</taxon>
        <taxon>Hyphomicrobiales</taxon>
        <taxon>Rhizobiaceae</taxon>
        <taxon>Sinorhizobium/Ensifer group</taxon>
        <taxon>Sinorhizobium</taxon>
    </lineage>
</organism>
<reference evidence="3 4" key="1">
    <citation type="submission" date="2021-03" db="EMBL/GenBank/DDBJ databases">
        <title>Genomic Encyclopedia of Type Strains, Phase IV (KMG-IV): sequencing the most valuable type-strain genomes for metagenomic binning, comparative biology and taxonomic classification.</title>
        <authorList>
            <person name="Goeker M."/>
        </authorList>
    </citation>
    <scope>NUCLEOTIDE SEQUENCE [LARGE SCALE GENOMIC DNA]</scope>
    <source>
        <strain evidence="3 4">DSM 13372</strain>
    </source>
</reference>
<dbReference type="EMBL" id="JAGILA010000007">
    <property type="protein sequence ID" value="MBP2238093.1"/>
    <property type="molecule type" value="Genomic_DNA"/>
</dbReference>
<evidence type="ECO:0000313" key="3">
    <source>
        <dbReference type="EMBL" id="MBP2238093.1"/>
    </source>
</evidence>
<feature type="domain" description="Anti-CBASS protein Acb1-like N-terminal" evidence="2">
    <location>
        <begin position="1"/>
        <end position="73"/>
    </location>
</feature>
<sequence length="139" mass="15337">MNATGESDLRNYYDRLQAMQTVEMTPAMARLDECIIRSALGSRDPDIYYEWAPLWGMSEKEKADVFKTKAEAARQLVGTTPGQEIIPRDAVSDALVNTFIEDGSLPGLDAAIEEYGKLSEQEPQEAEVEAAAGVHNEQV</sequence>
<evidence type="ECO:0000259" key="2">
    <source>
        <dbReference type="Pfam" id="PF06381"/>
    </source>
</evidence>
<accession>A0ABS4R5C7</accession>
<proteinExistence type="predicted"/>
<dbReference type="Proteomes" id="UP000730739">
    <property type="component" value="Unassembled WGS sequence"/>
</dbReference>
<feature type="region of interest" description="Disordered" evidence="1">
    <location>
        <begin position="119"/>
        <end position="139"/>
    </location>
</feature>
<comment type="caution">
    <text evidence="3">The sequence shown here is derived from an EMBL/GenBank/DDBJ whole genome shotgun (WGS) entry which is preliminary data.</text>
</comment>
<protein>
    <recommendedName>
        <fullName evidence="2">Anti-CBASS protein Acb1-like N-terminal domain-containing protein</fullName>
    </recommendedName>
</protein>
<dbReference type="InterPro" id="IPR024459">
    <property type="entry name" value="Acb1-like_N"/>
</dbReference>
<dbReference type="Pfam" id="PF06381">
    <property type="entry name" value="Phage_portal_3"/>
    <property type="match status" value="1"/>
</dbReference>
<gene>
    <name evidence="3" type="ORF">J2Z31_004620</name>
</gene>
<keyword evidence="4" id="KW-1185">Reference proteome</keyword>
<name>A0ABS4R5C7_9HYPH</name>
<evidence type="ECO:0000313" key="4">
    <source>
        <dbReference type="Proteomes" id="UP000730739"/>
    </source>
</evidence>
<evidence type="ECO:0000256" key="1">
    <source>
        <dbReference type="SAM" id="MobiDB-lite"/>
    </source>
</evidence>